<evidence type="ECO:0000313" key="2">
    <source>
        <dbReference type="EMBL" id="ABG58434.1"/>
    </source>
</evidence>
<dbReference type="Proteomes" id="UP000001822">
    <property type="component" value="Chromosome"/>
</dbReference>
<sequence>MQDKAFANEVQEQRMLNNLILEAELKSVRSQIEKDLLNMQTPSFFRMHWQWISAGALCLLGSLFFMLPGKKDIQTVSLQKSAASHIEKENNPDIAPVENTTQKTATALNLPAKTDISDIVTRTQATDTAQAGSLVIAGTPVIVPVNTKTEPALETTAGEENKKTDCSLTKITSVITTENSCMNTETGSIHIDKISGGIAPYTYTLNNKKIKEKNVSALGAGIYEVKISDRNGCLSEQKISILEKNCTPAIQQGTKFNINPMLGETCSIAFDTDKKGSLTIYNRSGKIVYRVTNPSLDYIEWNGSDGTGALAEAGLYVYLIDYTDGTKVTGEVTITR</sequence>
<reference evidence="2 3" key="1">
    <citation type="journal article" date="2007" name="Appl. Environ. Microbiol.">
        <title>Genome sequence of the cellulolytic gliding bacterium Cytophaga hutchinsonii.</title>
        <authorList>
            <person name="Xie G."/>
            <person name="Bruce D.C."/>
            <person name="Challacombe J.F."/>
            <person name="Chertkov O."/>
            <person name="Detter J.C."/>
            <person name="Gilna P."/>
            <person name="Han C.S."/>
            <person name="Lucas S."/>
            <person name="Misra M."/>
            <person name="Myers G.L."/>
            <person name="Richardson P."/>
            <person name="Tapia R."/>
            <person name="Thayer N."/>
            <person name="Thompson L.S."/>
            <person name="Brettin T.S."/>
            <person name="Henrissat B."/>
            <person name="Wilson D.B."/>
            <person name="McBride M.J."/>
        </authorList>
    </citation>
    <scope>NUCLEOTIDE SEQUENCE [LARGE SCALE GENOMIC DNA]</scope>
    <source>
        <strain evidence="3">ATCC 33406 / DSM 1761 / CIP 103989 / NBRC 15051 / NCIMB 9469 / D465</strain>
    </source>
</reference>
<gene>
    <name evidence="2" type="ordered locus">CHU_1159</name>
</gene>
<dbReference type="InterPro" id="IPR025667">
    <property type="entry name" value="SprB_repeat"/>
</dbReference>
<evidence type="ECO:0000313" key="3">
    <source>
        <dbReference type="Proteomes" id="UP000001822"/>
    </source>
</evidence>
<keyword evidence="1" id="KW-0472">Membrane</keyword>
<dbReference type="AlphaFoldDB" id="A0A6N4SQ42"/>
<dbReference type="Pfam" id="PF13573">
    <property type="entry name" value="SprB"/>
    <property type="match status" value="1"/>
</dbReference>
<organism evidence="2 3">
    <name type="scientific">Cytophaga hutchinsonii (strain ATCC 33406 / DSM 1761 / CIP 103989 / NBRC 15051 / NCIMB 9469 / D465)</name>
    <dbReference type="NCBI Taxonomy" id="269798"/>
    <lineage>
        <taxon>Bacteria</taxon>
        <taxon>Pseudomonadati</taxon>
        <taxon>Bacteroidota</taxon>
        <taxon>Cytophagia</taxon>
        <taxon>Cytophagales</taxon>
        <taxon>Cytophagaceae</taxon>
        <taxon>Cytophaga</taxon>
    </lineage>
</organism>
<protein>
    <submittedName>
        <fullName evidence="2">Uncharacterized protein</fullName>
    </submittedName>
</protein>
<accession>A0A6N4SQ42</accession>
<feature type="transmembrane region" description="Helical" evidence="1">
    <location>
        <begin position="48"/>
        <end position="67"/>
    </location>
</feature>
<dbReference type="Gene3D" id="2.60.40.4070">
    <property type="match status" value="1"/>
</dbReference>
<dbReference type="KEGG" id="chu:CHU_1159"/>
<dbReference type="Pfam" id="PF13585">
    <property type="entry name" value="CHU_C"/>
    <property type="match status" value="1"/>
</dbReference>
<dbReference type="EMBL" id="CP000383">
    <property type="protein sequence ID" value="ABG58434.1"/>
    <property type="molecule type" value="Genomic_DNA"/>
</dbReference>
<name>A0A6N4SQ42_CYTH3</name>
<evidence type="ECO:0000256" key="1">
    <source>
        <dbReference type="SAM" id="Phobius"/>
    </source>
</evidence>
<keyword evidence="1" id="KW-1133">Transmembrane helix</keyword>
<proteinExistence type="predicted"/>
<keyword evidence="3" id="KW-1185">Reference proteome</keyword>
<keyword evidence="1" id="KW-0812">Transmembrane</keyword>